<comment type="caution">
    <text evidence="1">The sequence shown here is derived from an EMBL/GenBank/DDBJ whole genome shotgun (WGS) entry which is preliminary data.</text>
</comment>
<sequence>MLARKADGWKTDKIRITKEDVSQLGNTVITADFHHKDMVTFLKEQYGNKEYQGYFALQFKEERTEGGDRCYDDVHNCELWEQIEKRVRRDHPNPVATGRPPMLAALQLYSDKTLLNMKGVNSHPIRATLLNVSYGKRIKNLVDVGYFPKVEFPVGLNDVACRRIKLHVLSKCLSVLLEELKRLSFKGIDILDPWGMQQKVFPFLSNYAVDHPEVMDLTCNKDGMEPCNLCHVPKDKLLQIQRAWSIKTEKEQRALLDKYWQLNNNTEREKLCKDLSFHRVPSGLWGFAYGENSALGGSQQAFAYYESMHADALGVFLYIIDFIPACLSQQSASTIRIVNERMRLMPRATDFNLPFCDSKYIPDHSRVHAKEHKNVMQILPFMLNVIDDMLTTQLAILDKAAYRGTSRRVKGNAFLRELITRNRQVAIAKAGRHIKDVQKYKTAFMTAADTSSSQLYSNGMKVQLSQLAPGAHAGDSGTLSELLKNQPELLELPSKLTLFCSHDGAAVPTHINIVKSGVLASKVSWHTSYHLQTVHACAKMWGAPWFDSVAVLPGENSQDKEWYCQLRALFRLPCGRQLALIRWCIAEPSPTVARSVVERYGCTRLKWEGASPMYDVIDVQQSIIRQVYIVPDFNKEDIF</sequence>
<accession>A0A250XHC4</accession>
<name>A0A250XHC4_9CHLO</name>
<dbReference type="EMBL" id="BEGY01000078">
    <property type="protein sequence ID" value="GAX82319.1"/>
    <property type="molecule type" value="Genomic_DNA"/>
</dbReference>
<reference evidence="1 2" key="1">
    <citation type="submission" date="2017-08" db="EMBL/GenBank/DDBJ databases">
        <title>Acidophilic green algal genome provides insights into adaptation to an acidic environment.</title>
        <authorList>
            <person name="Hirooka S."/>
            <person name="Hirose Y."/>
            <person name="Kanesaki Y."/>
            <person name="Higuchi S."/>
            <person name="Fujiwara T."/>
            <person name="Onuma R."/>
            <person name="Era A."/>
            <person name="Ohbayashi R."/>
            <person name="Uzuka A."/>
            <person name="Nozaki H."/>
            <person name="Yoshikawa H."/>
            <person name="Miyagishima S.Y."/>
        </authorList>
    </citation>
    <scope>NUCLEOTIDE SEQUENCE [LARGE SCALE GENOMIC DNA]</scope>
    <source>
        <strain evidence="1 2">NIES-2499</strain>
    </source>
</reference>
<protein>
    <submittedName>
        <fullName evidence="1">Uncharacterized protein</fullName>
    </submittedName>
</protein>
<gene>
    <name evidence="1" type="ORF">CEUSTIGMA_g9748.t1</name>
</gene>
<proteinExistence type="predicted"/>
<dbReference type="OrthoDB" id="546399at2759"/>
<dbReference type="AlphaFoldDB" id="A0A250XHC4"/>
<organism evidence="1 2">
    <name type="scientific">Chlamydomonas eustigma</name>
    <dbReference type="NCBI Taxonomy" id="1157962"/>
    <lineage>
        <taxon>Eukaryota</taxon>
        <taxon>Viridiplantae</taxon>
        <taxon>Chlorophyta</taxon>
        <taxon>core chlorophytes</taxon>
        <taxon>Chlorophyceae</taxon>
        <taxon>CS clade</taxon>
        <taxon>Chlamydomonadales</taxon>
        <taxon>Chlamydomonadaceae</taxon>
        <taxon>Chlamydomonas</taxon>
    </lineage>
</organism>
<keyword evidence="2" id="KW-1185">Reference proteome</keyword>
<dbReference type="Pfam" id="PF18759">
    <property type="entry name" value="Plavaka"/>
    <property type="match status" value="1"/>
</dbReference>
<evidence type="ECO:0000313" key="2">
    <source>
        <dbReference type="Proteomes" id="UP000232323"/>
    </source>
</evidence>
<dbReference type="Proteomes" id="UP000232323">
    <property type="component" value="Unassembled WGS sequence"/>
</dbReference>
<dbReference type="InterPro" id="IPR041078">
    <property type="entry name" value="Plavaka"/>
</dbReference>
<evidence type="ECO:0000313" key="1">
    <source>
        <dbReference type="EMBL" id="GAX82319.1"/>
    </source>
</evidence>